<proteinExistence type="predicted"/>
<evidence type="ECO:0000313" key="1">
    <source>
        <dbReference type="EMBL" id="CAH2315959.1"/>
    </source>
</evidence>
<dbReference type="AlphaFoldDB" id="A0AAD1T0D3"/>
<name>A0AAD1T0D3_PELCU</name>
<accession>A0AAD1T0D3</accession>
<evidence type="ECO:0000313" key="2">
    <source>
        <dbReference type="Proteomes" id="UP001295444"/>
    </source>
</evidence>
<reference evidence="1" key="1">
    <citation type="submission" date="2022-03" db="EMBL/GenBank/DDBJ databases">
        <authorList>
            <person name="Alioto T."/>
            <person name="Alioto T."/>
            <person name="Gomez Garrido J."/>
        </authorList>
    </citation>
    <scope>NUCLEOTIDE SEQUENCE</scope>
</reference>
<organism evidence="1 2">
    <name type="scientific">Pelobates cultripes</name>
    <name type="common">Western spadefoot toad</name>
    <dbReference type="NCBI Taxonomy" id="61616"/>
    <lineage>
        <taxon>Eukaryota</taxon>
        <taxon>Metazoa</taxon>
        <taxon>Chordata</taxon>
        <taxon>Craniata</taxon>
        <taxon>Vertebrata</taxon>
        <taxon>Euteleostomi</taxon>
        <taxon>Amphibia</taxon>
        <taxon>Batrachia</taxon>
        <taxon>Anura</taxon>
        <taxon>Pelobatoidea</taxon>
        <taxon>Pelobatidae</taxon>
        <taxon>Pelobates</taxon>
    </lineage>
</organism>
<protein>
    <submittedName>
        <fullName evidence="1">Uncharacterized protein</fullName>
    </submittedName>
</protein>
<dbReference type="EMBL" id="OW240920">
    <property type="protein sequence ID" value="CAH2315959.1"/>
    <property type="molecule type" value="Genomic_DNA"/>
</dbReference>
<gene>
    <name evidence="1" type="ORF">PECUL_23A060980</name>
</gene>
<keyword evidence="2" id="KW-1185">Reference proteome</keyword>
<sequence>MTAHRLHRIFPTVPAECWQCSTEEGTMPHLWWHCSGIQPLWEDVRDLLESLGIRVFPMTITTCLLLLFPREVQGTHKQLIALILMAARNLIALNWKKHTCPSLQQLKDKVQQFYVYERMSTNTAHFREVWGVWETWYNGGEHGTE</sequence>
<dbReference type="Proteomes" id="UP001295444">
    <property type="component" value="Chromosome 09"/>
</dbReference>